<feature type="transmembrane region" description="Helical" evidence="2">
    <location>
        <begin position="211"/>
        <end position="234"/>
    </location>
</feature>
<evidence type="ECO:0000313" key="5">
    <source>
        <dbReference type="Proteomes" id="UP000267250"/>
    </source>
</evidence>
<organism evidence="4 5">
    <name type="scientific">Anoxybacter fermentans</name>
    <dbReference type="NCBI Taxonomy" id="1323375"/>
    <lineage>
        <taxon>Bacteria</taxon>
        <taxon>Bacillati</taxon>
        <taxon>Bacillota</taxon>
        <taxon>Clostridia</taxon>
        <taxon>Halanaerobiales</taxon>
        <taxon>Anoxybacter</taxon>
    </lineage>
</organism>
<feature type="transmembrane region" description="Helical" evidence="2">
    <location>
        <begin position="267"/>
        <end position="287"/>
    </location>
</feature>
<dbReference type="GO" id="GO:0016020">
    <property type="term" value="C:membrane"/>
    <property type="evidence" value="ECO:0007669"/>
    <property type="project" value="InterPro"/>
</dbReference>
<comment type="similarity">
    <text evidence="1">Belongs to the EamA transporter family.</text>
</comment>
<evidence type="ECO:0000256" key="1">
    <source>
        <dbReference type="ARBA" id="ARBA00007362"/>
    </source>
</evidence>
<feature type="transmembrane region" description="Helical" evidence="2">
    <location>
        <begin position="67"/>
        <end position="87"/>
    </location>
</feature>
<name>A0A3Q9HST0_9FIRM</name>
<feature type="domain" description="EamA" evidence="3">
    <location>
        <begin position="8"/>
        <end position="137"/>
    </location>
</feature>
<proteinExistence type="inferred from homology"/>
<dbReference type="Pfam" id="PF00892">
    <property type="entry name" value="EamA"/>
    <property type="match status" value="2"/>
</dbReference>
<feature type="domain" description="EamA" evidence="3">
    <location>
        <begin position="150"/>
        <end position="284"/>
    </location>
</feature>
<dbReference type="Proteomes" id="UP000267250">
    <property type="component" value="Chromosome"/>
</dbReference>
<dbReference type="PANTHER" id="PTHR22911">
    <property type="entry name" value="ACYL-MALONYL CONDENSING ENZYME-RELATED"/>
    <property type="match status" value="1"/>
</dbReference>
<accession>A0A3Q9HST0</accession>
<feature type="transmembrane region" description="Helical" evidence="2">
    <location>
        <begin position="149"/>
        <end position="168"/>
    </location>
</feature>
<keyword evidence="2" id="KW-0472">Membrane</keyword>
<dbReference type="Gene3D" id="1.10.3730.20">
    <property type="match status" value="1"/>
</dbReference>
<evidence type="ECO:0000256" key="2">
    <source>
        <dbReference type="SAM" id="Phobius"/>
    </source>
</evidence>
<dbReference type="SUPFAM" id="SSF103481">
    <property type="entry name" value="Multidrug resistance efflux transporter EmrE"/>
    <property type="match status" value="2"/>
</dbReference>
<feature type="transmembrane region" description="Helical" evidence="2">
    <location>
        <begin position="241"/>
        <end position="261"/>
    </location>
</feature>
<feature type="transmembrane region" description="Helical" evidence="2">
    <location>
        <begin position="37"/>
        <end position="55"/>
    </location>
</feature>
<dbReference type="InterPro" id="IPR000620">
    <property type="entry name" value="EamA_dom"/>
</dbReference>
<keyword evidence="2" id="KW-1133">Transmembrane helix</keyword>
<gene>
    <name evidence="4" type="ORF">BBF96_07315</name>
</gene>
<dbReference type="AlphaFoldDB" id="A0A3Q9HST0"/>
<dbReference type="InterPro" id="IPR037185">
    <property type="entry name" value="EmrE-like"/>
</dbReference>
<feature type="transmembrane region" description="Helical" evidence="2">
    <location>
        <begin position="7"/>
        <end position="25"/>
    </location>
</feature>
<protein>
    <recommendedName>
        <fullName evidence="3">EamA domain-containing protein</fullName>
    </recommendedName>
</protein>
<feature type="transmembrane region" description="Helical" evidence="2">
    <location>
        <begin position="121"/>
        <end position="143"/>
    </location>
</feature>
<reference evidence="4 5" key="1">
    <citation type="submission" date="2016-07" db="EMBL/GenBank/DDBJ databases">
        <title>Genome and transcriptome analysis of iron-reducing fermentative bacteria Anoxybacter fermentans.</title>
        <authorList>
            <person name="Zeng X."/>
            <person name="Shao Z."/>
        </authorList>
    </citation>
    <scope>NUCLEOTIDE SEQUENCE [LARGE SCALE GENOMIC DNA]</scope>
    <source>
        <strain evidence="4 5">DY22613</strain>
    </source>
</reference>
<keyword evidence="2" id="KW-0812">Transmembrane</keyword>
<dbReference type="PANTHER" id="PTHR22911:SF76">
    <property type="entry name" value="EAMA DOMAIN-CONTAINING PROTEIN"/>
    <property type="match status" value="1"/>
</dbReference>
<dbReference type="EMBL" id="CP016379">
    <property type="protein sequence ID" value="AZR74857.1"/>
    <property type="molecule type" value="Genomic_DNA"/>
</dbReference>
<evidence type="ECO:0000313" key="4">
    <source>
        <dbReference type="EMBL" id="AZR74857.1"/>
    </source>
</evidence>
<evidence type="ECO:0000259" key="3">
    <source>
        <dbReference type="Pfam" id="PF00892"/>
    </source>
</evidence>
<dbReference type="KEGG" id="aft:BBF96_07315"/>
<sequence length="304" mass="32644">MRPKIPPYIALVIGVAAVSFAAIFIKLASAPPAVVAFYRMGVATLILAPFTIAKRGKEFRTLTKRQIFLLVLGGLLLSLHFIFWISSFAHTSVASSVIFVTTQPIFVAVAAALILKEKPGLFLLSGIALACVGSLVIGAGDLSLSVTNLYGDLMALGGSIMAAGYFLVGRHLRKSLSLGVYILSVYGFCSLFLLLYILINQIHLLGYDSLTWFSMVMLALVPTIIGHTSLNWALKYLHASVVSASILGEPVGATLLAWLILHEKPQVFTLIGGILILGGICLTSLKLEKFDDSLEEKSYLEVSG</sequence>
<dbReference type="RefSeq" id="WP_236777923.1">
    <property type="nucleotide sequence ID" value="NZ_CP016379.1"/>
</dbReference>
<feature type="transmembrane region" description="Helical" evidence="2">
    <location>
        <begin position="93"/>
        <end position="114"/>
    </location>
</feature>
<feature type="transmembrane region" description="Helical" evidence="2">
    <location>
        <begin position="180"/>
        <end position="199"/>
    </location>
</feature>
<keyword evidence="5" id="KW-1185">Reference proteome</keyword>